<evidence type="ECO:0000313" key="12">
    <source>
        <dbReference type="EMBL" id="WOB06977.1"/>
    </source>
</evidence>
<evidence type="ECO:0000256" key="5">
    <source>
        <dbReference type="ARBA" id="ARBA00022989"/>
    </source>
</evidence>
<dbReference type="EMBL" id="CP136336">
    <property type="protein sequence ID" value="WOB06977.1"/>
    <property type="molecule type" value="Genomic_DNA"/>
</dbReference>
<evidence type="ECO:0000256" key="6">
    <source>
        <dbReference type="ARBA" id="ARBA00023136"/>
    </source>
</evidence>
<keyword evidence="3" id="KW-0488">Methylation</keyword>
<dbReference type="InterPro" id="IPR051310">
    <property type="entry name" value="MCP_chemotaxis"/>
</dbReference>
<name>A0ABZ0CPT7_9BURK</name>
<protein>
    <submittedName>
        <fullName evidence="12">Methyl-accepting chemotaxis protein</fullName>
    </submittedName>
</protein>
<dbReference type="PANTHER" id="PTHR43531:SF14">
    <property type="entry name" value="METHYL-ACCEPTING CHEMOTAXIS PROTEIN I-RELATED"/>
    <property type="match status" value="1"/>
</dbReference>
<keyword evidence="2" id="KW-1003">Cell membrane</keyword>
<dbReference type="Pfam" id="PF17200">
    <property type="entry name" value="sCache_2"/>
    <property type="match status" value="1"/>
</dbReference>
<keyword evidence="13" id="KW-1185">Reference proteome</keyword>
<evidence type="ECO:0000256" key="2">
    <source>
        <dbReference type="ARBA" id="ARBA00022475"/>
    </source>
</evidence>
<dbReference type="PROSITE" id="PS50885">
    <property type="entry name" value="HAMP"/>
    <property type="match status" value="1"/>
</dbReference>
<dbReference type="CDD" id="cd11386">
    <property type="entry name" value="MCP_signal"/>
    <property type="match status" value="1"/>
</dbReference>
<dbReference type="Pfam" id="PF00672">
    <property type="entry name" value="HAMP"/>
    <property type="match status" value="1"/>
</dbReference>
<evidence type="ECO:0000259" key="10">
    <source>
        <dbReference type="PROSITE" id="PS50111"/>
    </source>
</evidence>
<dbReference type="SMART" id="SM00283">
    <property type="entry name" value="MA"/>
    <property type="match status" value="1"/>
</dbReference>
<evidence type="ECO:0000256" key="4">
    <source>
        <dbReference type="ARBA" id="ARBA00022692"/>
    </source>
</evidence>
<dbReference type="CDD" id="cd06225">
    <property type="entry name" value="HAMP"/>
    <property type="match status" value="1"/>
</dbReference>
<reference evidence="12 13" key="1">
    <citation type="submission" date="2023-10" db="EMBL/GenBank/DDBJ databases">
        <title>Bacteria for the degradation of biodegradable plastic PBAT(Polybutylene adipate terephthalate).</title>
        <authorList>
            <person name="Weon H.-Y."/>
            <person name="Yeon J."/>
        </authorList>
    </citation>
    <scope>NUCLEOTIDE SEQUENCE [LARGE SCALE GENOMIC DNA]</scope>
    <source>
        <strain evidence="12 13">SBD 7-3</strain>
    </source>
</reference>
<dbReference type="InterPro" id="IPR033480">
    <property type="entry name" value="sCache_2"/>
</dbReference>
<comment type="subcellular location">
    <subcellularLocation>
        <location evidence="1">Cell membrane</location>
        <topology evidence="1">Multi-pass membrane protein</topology>
    </subcellularLocation>
</comment>
<dbReference type="PANTHER" id="PTHR43531">
    <property type="entry name" value="PROTEIN ICFG"/>
    <property type="match status" value="1"/>
</dbReference>
<dbReference type="InterPro" id="IPR004089">
    <property type="entry name" value="MCPsignal_dom"/>
</dbReference>
<dbReference type="Gene3D" id="1.10.287.950">
    <property type="entry name" value="Methyl-accepting chemotaxis protein"/>
    <property type="match status" value="1"/>
</dbReference>
<gene>
    <name evidence="12" type="ORF">RXV79_18880</name>
</gene>
<evidence type="ECO:0000256" key="7">
    <source>
        <dbReference type="ARBA" id="ARBA00029447"/>
    </source>
</evidence>
<keyword evidence="8" id="KW-0807">Transducer</keyword>
<sequence>MKIDNLTLRSRLLIGFVPLLLVLAVNTVWAASMAEGSARYWIGAFGAVAVVFGAVLAWWLVRSVAAPVREALDAARQIMAGDLTLPITHTRQDEFGQLMQALHGLKDCLFKVVSDVRTGTTTVASTSSQINRDNTSLSERTTTQTDSLQQTAASMEQITITVKHNADNAEQANKLVLEASGHAVKGGEVVSQVVTTMGSIKESSRRIADIIGVIDGIAFQTNILALNAAVEAARAGEQGRGFAVVAAEVRTLAQRSATAAKEIKSLIGDSVDKVETGSRLVDDAGRAMTEIVSSVKHVAGLMQEMAGSSHEQSQGIQSVNQAIAEVDGMVQQNAKLVKDATQTAATLNEQAVGLLKSVAGYNLGTREHGSAEEAEALVKAGLAFYKAHGRDALIAEINKLGKGQFIDRDLYLMAITIDDYKFCAHGNNPRTLGAGPVSKDVDGKFFVKEMAELARNGGQAWVDYKWAHPVTNEIRLKSSYVERAGDLAVACGIYKG</sequence>
<dbReference type="Proteomes" id="UP001303946">
    <property type="component" value="Chromosome"/>
</dbReference>
<dbReference type="Pfam" id="PF00015">
    <property type="entry name" value="MCPsignal"/>
    <property type="match status" value="1"/>
</dbReference>
<keyword evidence="4 9" id="KW-0812">Transmembrane</keyword>
<keyword evidence="6 9" id="KW-0472">Membrane</keyword>
<feature type="domain" description="HAMP" evidence="11">
    <location>
        <begin position="62"/>
        <end position="114"/>
    </location>
</feature>
<evidence type="ECO:0000256" key="8">
    <source>
        <dbReference type="PROSITE-ProRule" id="PRU00284"/>
    </source>
</evidence>
<evidence type="ECO:0000259" key="11">
    <source>
        <dbReference type="PROSITE" id="PS50885"/>
    </source>
</evidence>
<evidence type="ECO:0000256" key="1">
    <source>
        <dbReference type="ARBA" id="ARBA00004651"/>
    </source>
</evidence>
<feature type="transmembrane region" description="Helical" evidence="9">
    <location>
        <begin position="40"/>
        <end position="61"/>
    </location>
</feature>
<accession>A0ABZ0CPT7</accession>
<comment type="similarity">
    <text evidence="7">Belongs to the methyl-accepting chemotaxis (MCP) protein family.</text>
</comment>
<evidence type="ECO:0000256" key="3">
    <source>
        <dbReference type="ARBA" id="ARBA00022481"/>
    </source>
</evidence>
<dbReference type="RefSeq" id="WP_316699636.1">
    <property type="nucleotide sequence ID" value="NZ_CP136336.1"/>
</dbReference>
<dbReference type="SMART" id="SM00304">
    <property type="entry name" value="HAMP"/>
    <property type="match status" value="1"/>
</dbReference>
<dbReference type="SUPFAM" id="SSF58104">
    <property type="entry name" value="Methyl-accepting chemotaxis protein (MCP) signaling domain"/>
    <property type="match status" value="1"/>
</dbReference>
<proteinExistence type="inferred from homology"/>
<dbReference type="InterPro" id="IPR003660">
    <property type="entry name" value="HAMP_dom"/>
</dbReference>
<organism evidence="12 13">
    <name type="scientific">Piscinibacter gummiphilus</name>
    <dbReference type="NCBI Taxonomy" id="946333"/>
    <lineage>
        <taxon>Bacteria</taxon>
        <taxon>Pseudomonadati</taxon>
        <taxon>Pseudomonadota</taxon>
        <taxon>Betaproteobacteria</taxon>
        <taxon>Burkholderiales</taxon>
        <taxon>Sphaerotilaceae</taxon>
        <taxon>Piscinibacter</taxon>
    </lineage>
</organism>
<evidence type="ECO:0000313" key="13">
    <source>
        <dbReference type="Proteomes" id="UP001303946"/>
    </source>
</evidence>
<feature type="domain" description="Methyl-accepting transducer" evidence="10">
    <location>
        <begin position="119"/>
        <end position="348"/>
    </location>
</feature>
<dbReference type="PROSITE" id="PS50111">
    <property type="entry name" value="CHEMOTAXIS_TRANSDUC_2"/>
    <property type="match status" value="1"/>
</dbReference>
<evidence type="ECO:0000256" key="9">
    <source>
        <dbReference type="SAM" id="Phobius"/>
    </source>
</evidence>
<keyword evidence="5 9" id="KW-1133">Transmembrane helix</keyword>